<dbReference type="GO" id="GO:0016139">
    <property type="term" value="P:glycoside catabolic process"/>
    <property type="evidence" value="ECO:0007669"/>
    <property type="project" value="TreeGrafter"/>
</dbReference>
<dbReference type="GO" id="GO:0004560">
    <property type="term" value="F:alpha-L-fucosidase activity"/>
    <property type="evidence" value="ECO:0007669"/>
    <property type="project" value="InterPro"/>
</dbReference>
<evidence type="ECO:0000259" key="9">
    <source>
        <dbReference type="Pfam" id="PF16757"/>
    </source>
</evidence>
<dbReference type="InterPro" id="IPR016286">
    <property type="entry name" value="FUC_metazoa-typ"/>
</dbReference>
<gene>
    <name evidence="10" type="ORF">INE88_02132</name>
</gene>
<dbReference type="EC" id="3.2.1.51" evidence="3"/>
<dbReference type="Pfam" id="PF01120">
    <property type="entry name" value="Alpha_L_fucos"/>
    <property type="match status" value="1"/>
</dbReference>
<dbReference type="GO" id="GO:0005764">
    <property type="term" value="C:lysosome"/>
    <property type="evidence" value="ECO:0007669"/>
    <property type="project" value="TreeGrafter"/>
</dbReference>
<dbReference type="InterPro" id="IPR017853">
    <property type="entry name" value="GH"/>
</dbReference>
<dbReference type="EMBL" id="CP072227">
    <property type="protein sequence ID" value="QUT45312.1"/>
    <property type="molecule type" value="Genomic_DNA"/>
</dbReference>
<protein>
    <recommendedName>
        <fullName evidence="3">alpha-L-fucosidase</fullName>
        <ecNumber evidence="3">3.2.1.51</ecNumber>
    </recommendedName>
</protein>
<dbReference type="Proteomes" id="UP000679226">
    <property type="component" value="Chromosome"/>
</dbReference>
<dbReference type="InterPro" id="IPR031919">
    <property type="entry name" value="Fucosidase_C"/>
</dbReference>
<accession>A0A975KFK0</accession>
<evidence type="ECO:0000256" key="1">
    <source>
        <dbReference type="ARBA" id="ARBA00004071"/>
    </source>
</evidence>
<dbReference type="RefSeq" id="WP_211453822.1">
    <property type="nucleotide sequence ID" value="NZ_CP072227.1"/>
</dbReference>
<evidence type="ECO:0000256" key="3">
    <source>
        <dbReference type="ARBA" id="ARBA00012662"/>
    </source>
</evidence>
<dbReference type="SMART" id="SM00812">
    <property type="entry name" value="Alpha_L_fucos"/>
    <property type="match status" value="1"/>
</dbReference>
<dbReference type="PANTHER" id="PTHR10030:SF37">
    <property type="entry name" value="ALPHA-L-FUCOSIDASE-RELATED"/>
    <property type="match status" value="1"/>
</dbReference>
<dbReference type="GO" id="GO:0006004">
    <property type="term" value="P:fucose metabolic process"/>
    <property type="evidence" value="ECO:0007669"/>
    <property type="project" value="InterPro"/>
</dbReference>
<dbReference type="SMR" id="A0A975KFK0"/>
<evidence type="ECO:0000256" key="5">
    <source>
        <dbReference type="ARBA" id="ARBA00022801"/>
    </source>
</evidence>
<evidence type="ECO:0000313" key="10">
    <source>
        <dbReference type="EMBL" id="QUT45312.1"/>
    </source>
</evidence>
<organism evidence="10 11">
    <name type="scientific">Bacteroides eggerthii</name>
    <dbReference type="NCBI Taxonomy" id="28111"/>
    <lineage>
        <taxon>Bacteria</taxon>
        <taxon>Pseudomonadati</taxon>
        <taxon>Bacteroidota</taxon>
        <taxon>Bacteroidia</taxon>
        <taxon>Bacteroidales</taxon>
        <taxon>Bacteroidaceae</taxon>
        <taxon>Bacteroides</taxon>
    </lineage>
</organism>
<feature type="signal peptide" evidence="7">
    <location>
        <begin position="1"/>
        <end position="19"/>
    </location>
</feature>
<dbReference type="Gene3D" id="2.60.40.1180">
    <property type="entry name" value="Golgi alpha-mannosidase II"/>
    <property type="match status" value="1"/>
</dbReference>
<name>A0A975KFK0_9BACE</name>
<dbReference type="Pfam" id="PF16757">
    <property type="entry name" value="Fucosidase_C"/>
    <property type="match status" value="1"/>
</dbReference>
<reference evidence="10" key="1">
    <citation type="journal article" date="2021" name="PLoS Genet.">
        <title>Mobile Type VI secretion system loci of the gut Bacteroidales display extensive intra-ecosystem transfer, multi-species spread and geographical clustering.</title>
        <authorList>
            <person name="Garcia-Bayona L."/>
            <person name="Coyne M.J."/>
            <person name="Comstock L.E."/>
        </authorList>
    </citation>
    <scope>NUCLEOTIDE SEQUENCE</scope>
    <source>
        <strain evidence="10">CL11T00C20</strain>
    </source>
</reference>
<feature type="chain" id="PRO_5038136140" description="alpha-L-fucosidase" evidence="7">
    <location>
        <begin position="20"/>
        <end position="554"/>
    </location>
</feature>
<evidence type="ECO:0000313" key="11">
    <source>
        <dbReference type="Proteomes" id="UP000679226"/>
    </source>
</evidence>
<dbReference type="InterPro" id="IPR057739">
    <property type="entry name" value="Glyco_hydro_29_N"/>
</dbReference>
<sequence length="554" mass="63326">MNIKLLVFSLFCYALTAQAQQVDFGQDALINPSAATFDFDIASGPVKPTEQSIAAHYQCPKWFRDAKFGIYMHWGVNSVPGYNGHYGRWMYWQQEPDSSLRKYPILGYRPHALKTYQHHLKTYGHPSKFGYKDFIPMWKADKFNADSLAIFYKEVGAKFIGVMAVHHDNFDLYDSSYQPWNSVNMGPKLDIVGAWKKACQKVGVHFAVSSHLSNYCHEHMFYQGSNADSSGPYAGIPYDYMDPAFEGLYGKRTPDRIMRLQPEFAQSWYRRTKELIDKYEPELIYFDGPLPNGIYGLQLAAHFYNKNYSSKGVQNGVLTIKKARNGFTLDRECSVENDLKKDPFLVDTTVNPGWFYMGNAFDTNKGEGDDGMGFAAKGKTKDKLRMTAGQIVDNLIDIVSKNGTMMLNVGLRADGSLPETFKDELTKIGNWLKINGEGIYETRPFKVYGEGPFGTQKHKQNYADYLYSYTEKDWRFTTKKNIIYIFALDWPGNNRTVKISSLNSKEIKHIQSISFLPSGEQISWKHKKDGLYMTMPSRPIGEYAYAFKVTLSDM</sequence>
<evidence type="ECO:0000256" key="4">
    <source>
        <dbReference type="ARBA" id="ARBA00022729"/>
    </source>
</evidence>
<comment type="function">
    <text evidence="1">Alpha-L-fucosidase is responsible for hydrolyzing the alpha-1,6-linked fucose joined to the reducing-end N-acetylglucosamine of the carbohydrate moieties of glycoproteins.</text>
</comment>
<evidence type="ECO:0000256" key="7">
    <source>
        <dbReference type="SAM" id="SignalP"/>
    </source>
</evidence>
<dbReference type="KEGG" id="beg:INE88_02132"/>
<keyword evidence="6" id="KW-0326">Glycosidase</keyword>
<evidence type="ECO:0000256" key="6">
    <source>
        <dbReference type="ARBA" id="ARBA00023295"/>
    </source>
</evidence>
<dbReference type="AlphaFoldDB" id="A0A975KFK0"/>
<dbReference type="PANTHER" id="PTHR10030">
    <property type="entry name" value="ALPHA-L-FUCOSIDASE"/>
    <property type="match status" value="1"/>
</dbReference>
<keyword evidence="4 7" id="KW-0732">Signal</keyword>
<dbReference type="SUPFAM" id="SSF51445">
    <property type="entry name" value="(Trans)glycosidases"/>
    <property type="match status" value="1"/>
</dbReference>
<dbReference type="InterPro" id="IPR013780">
    <property type="entry name" value="Glyco_hydro_b"/>
</dbReference>
<dbReference type="PIRSF" id="PIRSF001092">
    <property type="entry name" value="Alpha-L-fucosidase"/>
    <property type="match status" value="1"/>
</dbReference>
<evidence type="ECO:0000256" key="2">
    <source>
        <dbReference type="ARBA" id="ARBA00007951"/>
    </source>
</evidence>
<feature type="domain" description="Glycoside hydrolase family 29 N-terminal" evidence="8">
    <location>
        <begin position="42"/>
        <end position="437"/>
    </location>
</feature>
<proteinExistence type="inferred from homology"/>
<comment type="similarity">
    <text evidence="2">Belongs to the glycosyl hydrolase 29 family.</text>
</comment>
<dbReference type="InterPro" id="IPR000933">
    <property type="entry name" value="Glyco_hydro_29"/>
</dbReference>
<evidence type="ECO:0000259" key="8">
    <source>
        <dbReference type="Pfam" id="PF01120"/>
    </source>
</evidence>
<keyword evidence="5" id="KW-0378">Hydrolase</keyword>
<feature type="domain" description="Alpha-L-fucosidase C-terminal" evidence="9">
    <location>
        <begin position="472"/>
        <end position="550"/>
    </location>
</feature>
<dbReference type="Gene3D" id="3.20.20.80">
    <property type="entry name" value="Glycosidases"/>
    <property type="match status" value="1"/>
</dbReference>